<name>A0ABT3ZF45_9HYPH</name>
<comment type="caution">
    <text evidence="1">The sequence shown here is derived from an EMBL/GenBank/DDBJ whole genome shotgun (WGS) entry which is preliminary data.</text>
</comment>
<evidence type="ECO:0008006" key="3">
    <source>
        <dbReference type="Google" id="ProtNLM"/>
    </source>
</evidence>
<sequence length="74" mass="8037">MATVLELQTMRAALVAARSTGNLRTVFNSGGTRREVEYKSDTEMAAAIAAIDREIATASGTKPRRFLPQFTDGF</sequence>
<gene>
    <name evidence="1" type="ORF">OEG84_19665</name>
</gene>
<dbReference type="EMBL" id="JAOVZR010000001">
    <property type="protein sequence ID" value="MCY0149856.1"/>
    <property type="molecule type" value="Genomic_DNA"/>
</dbReference>
<reference evidence="1" key="1">
    <citation type="submission" date="2022-10" db="EMBL/GenBank/DDBJ databases">
        <title>Hoeflea sp. G2-23, isolated from marine algae.</title>
        <authorList>
            <person name="Kristyanto S."/>
            <person name="Kim J.M."/>
            <person name="Jeon C.O."/>
        </authorList>
    </citation>
    <scope>NUCLEOTIDE SEQUENCE</scope>
    <source>
        <strain evidence="1">G2-23</strain>
    </source>
</reference>
<accession>A0ABT3ZF45</accession>
<evidence type="ECO:0000313" key="2">
    <source>
        <dbReference type="Proteomes" id="UP001073227"/>
    </source>
</evidence>
<dbReference type="NCBIfam" id="NF047331">
    <property type="entry name" value="phage_HTJ"/>
    <property type="match status" value="1"/>
</dbReference>
<proteinExistence type="predicted"/>
<evidence type="ECO:0000313" key="1">
    <source>
        <dbReference type="EMBL" id="MCY0149856.1"/>
    </source>
</evidence>
<protein>
    <recommendedName>
        <fullName evidence="3">Phage tail protein</fullName>
    </recommendedName>
</protein>
<keyword evidence="2" id="KW-1185">Reference proteome</keyword>
<dbReference type="RefSeq" id="WP_267655293.1">
    <property type="nucleotide sequence ID" value="NZ_JAOVZR010000001.1"/>
</dbReference>
<dbReference type="Proteomes" id="UP001073227">
    <property type="component" value="Unassembled WGS sequence"/>
</dbReference>
<organism evidence="1 2">
    <name type="scientific">Hoeflea algicola</name>
    <dbReference type="NCBI Taxonomy" id="2983763"/>
    <lineage>
        <taxon>Bacteria</taxon>
        <taxon>Pseudomonadati</taxon>
        <taxon>Pseudomonadota</taxon>
        <taxon>Alphaproteobacteria</taxon>
        <taxon>Hyphomicrobiales</taxon>
        <taxon>Rhizobiaceae</taxon>
        <taxon>Hoeflea</taxon>
    </lineage>
</organism>